<dbReference type="Pfam" id="PF00491">
    <property type="entry name" value="Arginase"/>
    <property type="match status" value="1"/>
</dbReference>
<proteinExistence type="predicted"/>
<protein>
    <submittedName>
        <fullName evidence="1">Arginase family protein</fullName>
    </submittedName>
</protein>
<sequence>MYDLKAMDIVEVDPSKDIRDMTTRLAAYTMLKFMYL</sequence>
<dbReference type="EMBL" id="JBHLUU010000087">
    <property type="protein sequence ID" value="MFC0476068.1"/>
    <property type="molecule type" value="Genomic_DNA"/>
</dbReference>
<evidence type="ECO:0000313" key="2">
    <source>
        <dbReference type="Proteomes" id="UP001589738"/>
    </source>
</evidence>
<name>A0ABV6KW06_9BACI</name>
<organism evidence="1 2">
    <name type="scientific">Robertmurraya beringensis</name>
    <dbReference type="NCBI Taxonomy" id="641660"/>
    <lineage>
        <taxon>Bacteria</taxon>
        <taxon>Bacillati</taxon>
        <taxon>Bacillota</taxon>
        <taxon>Bacilli</taxon>
        <taxon>Bacillales</taxon>
        <taxon>Bacillaceae</taxon>
        <taxon>Robertmurraya</taxon>
    </lineage>
</organism>
<comment type="caution">
    <text evidence="1">The sequence shown here is derived from an EMBL/GenBank/DDBJ whole genome shotgun (WGS) entry which is preliminary data.</text>
</comment>
<reference evidence="1 2" key="1">
    <citation type="submission" date="2024-09" db="EMBL/GenBank/DDBJ databases">
        <authorList>
            <person name="Sun Q."/>
            <person name="Mori K."/>
        </authorList>
    </citation>
    <scope>NUCLEOTIDE SEQUENCE [LARGE SCALE GENOMIC DNA]</scope>
    <source>
        <strain evidence="1 2">CGMCC 1.9126</strain>
    </source>
</reference>
<evidence type="ECO:0000313" key="1">
    <source>
        <dbReference type="EMBL" id="MFC0476068.1"/>
    </source>
</evidence>
<dbReference type="Proteomes" id="UP001589738">
    <property type="component" value="Unassembled WGS sequence"/>
</dbReference>
<dbReference type="InterPro" id="IPR006035">
    <property type="entry name" value="Ureohydrolase"/>
</dbReference>
<dbReference type="SUPFAM" id="SSF52768">
    <property type="entry name" value="Arginase/deacetylase"/>
    <property type="match status" value="1"/>
</dbReference>
<dbReference type="InterPro" id="IPR023696">
    <property type="entry name" value="Ureohydrolase_dom_sf"/>
</dbReference>
<keyword evidence="2" id="KW-1185">Reference proteome</keyword>
<dbReference type="RefSeq" id="WP_340903374.1">
    <property type="nucleotide sequence ID" value="NZ_JBHLUU010000087.1"/>
</dbReference>
<gene>
    <name evidence="1" type="ORF">ACFFHF_12565</name>
</gene>
<accession>A0ABV6KW06</accession>